<reference evidence="1" key="1">
    <citation type="journal article" date="2014" name="Front. Microbiol.">
        <title>High frequency of phylogenetically diverse reductive dehalogenase-homologous genes in deep subseafloor sedimentary metagenomes.</title>
        <authorList>
            <person name="Kawai M."/>
            <person name="Futagami T."/>
            <person name="Toyoda A."/>
            <person name="Takaki Y."/>
            <person name="Nishi S."/>
            <person name="Hori S."/>
            <person name="Arai W."/>
            <person name="Tsubouchi T."/>
            <person name="Morono Y."/>
            <person name="Uchiyama I."/>
            <person name="Ito T."/>
            <person name="Fujiyama A."/>
            <person name="Inagaki F."/>
            <person name="Takami H."/>
        </authorList>
    </citation>
    <scope>NUCLEOTIDE SEQUENCE</scope>
    <source>
        <strain evidence="1">Expedition CK06-06</strain>
    </source>
</reference>
<gene>
    <name evidence="1" type="ORF">S12H4_10229</name>
</gene>
<evidence type="ECO:0008006" key="2">
    <source>
        <dbReference type="Google" id="ProtNLM"/>
    </source>
</evidence>
<dbReference type="InterPro" id="IPR027417">
    <property type="entry name" value="P-loop_NTPase"/>
</dbReference>
<dbReference type="EMBL" id="BARW01004330">
    <property type="protein sequence ID" value="GAI61929.1"/>
    <property type="molecule type" value="Genomic_DNA"/>
</dbReference>
<accession>X1S299</accession>
<dbReference type="SUPFAM" id="SSF52540">
    <property type="entry name" value="P-loop containing nucleoside triphosphate hydrolases"/>
    <property type="match status" value="1"/>
</dbReference>
<dbReference type="AlphaFoldDB" id="X1S299"/>
<evidence type="ECO:0000313" key="1">
    <source>
        <dbReference type="EMBL" id="GAI61929.1"/>
    </source>
</evidence>
<protein>
    <recommendedName>
        <fullName evidence="2">ChlI/MoxR AAA lid domain-containing protein</fullName>
    </recommendedName>
</protein>
<sequence>NRCTEPLEGVDRRDMEEYLLHHLAIAGIKKNIFDDAAVTAIHQGSGGLFRKANHLARGALIAAAKEQSMIVTAEHVRMAATEIF</sequence>
<organism evidence="1">
    <name type="scientific">marine sediment metagenome</name>
    <dbReference type="NCBI Taxonomy" id="412755"/>
    <lineage>
        <taxon>unclassified sequences</taxon>
        <taxon>metagenomes</taxon>
        <taxon>ecological metagenomes</taxon>
    </lineage>
</organism>
<feature type="non-terminal residue" evidence="1">
    <location>
        <position position="1"/>
    </location>
</feature>
<proteinExistence type="predicted"/>
<name>X1S299_9ZZZZ</name>
<comment type="caution">
    <text evidence="1">The sequence shown here is derived from an EMBL/GenBank/DDBJ whole genome shotgun (WGS) entry which is preliminary data.</text>
</comment>